<evidence type="ECO:0000313" key="3">
    <source>
        <dbReference type="Proteomes" id="UP000886520"/>
    </source>
</evidence>
<reference evidence="2" key="1">
    <citation type="submission" date="2021-01" db="EMBL/GenBank/DDBJ databases">
        <title>Adiantum capillus-veneris genome.</title>
        <authorList>
            <person name="Fang Y."/>
            <person name="Liao Q."/>
        </authorList>
    </citation>
    <scope>NUCLEOTIDE SEQUENCE</scope>
    <source>
        <strain evidence="2">H3</strain>
        <tissue evidence="2">Leaf</tissue>
    </source>
</reference>
<dbReference type="Proteomes" id="UP000886520">
    <property type="component" value="Chromosome 17"/>
</dbReference>
<evidence type="ECO:0000256" key="1">
    <source>
        <dbReference type="SAM" id="MobiDB-lite"/>
    </source>
</evidence>
<organism evidence="2 3">
    <name type="scientific">Adiantum capillus-veneris</name>
    <name type="common">Maidenhair fern</name>
    <dbReference type="NCBI Taxonomy" id="13818"/>
    <lineage>
        <taxon>Eukaryota</taxon>
        <taxon>Viridiplantae</taxon>
        <taxon>Streptophyta</taxon>
        <taxon>Embryophyta</taxon>
        <taxon>Tracheophyta</taxon>
        <taxon>Polypodiopsida</taxon>
        <taxon>Polypodiidae</taxon>
        <taxon>Polypodiales</taxon>
        <taxon>Pteridineae</taxon>
        <taxon>Pteridaceae</taxon>
        <taxon>Vittarioideae</taxon>
        <taxon>Adiantum</taxon>
    </lineage>
</organism>
<evidence type="ECO:0000313" key="2">
    <source>
        <dbReference type="EMBL" id="KAI5066853.1"/>
    </source>
</evidence>
<accession>A0A9D4UF73</accession>
<dbReference type="AlphaFoldDB" id="A0A9D4UF73"/>
<keyword evidence="3" id="KW-1185">Reference proteome</keyword>
<dbReference type="EMBL" id="JABFUD020000017">
    <property type="protein sequence ID" value="KAI5066853.1"/>
    <property type="molecule type" value="Genomic_DNA"/>
</dbReference>
<protein>
    <submittedName>
        <fullName evidence="2">Uncharacterized protein</fullName>
    </submittedName>
</protein>
<proteinExistence type="predicted"/>
<feature type="compositionally biased region" description="Basic and acidic residues" evidence="1">
    <location>
        <begin position="16"/>
        <end position="40"/>
    </location>
</feature>
<comment type="caution">
    <text evidence="2">The sequence shown here is derived from an EMBL/GenBank/DDBJ whole genome shotgun (WGS) entry which is preliminary data.</text>
</comment>
<name>A0A9D4UF73_ADICA</name>
<sequence>MHDWRGAKWWRHAVEGERAREGRPEKEKGLRAPDPKRPLEEEVEGLSIRLQGSATVKGRRVSKRGRIWRAGIIGPGRRRTRQ</sequence>
<gene>
    <name evidence="2" type="ORF">GOP47_0017381</name>
</gene>
<feature type="region of interest" description="Disordered" evidence="1">
    <location>
        <begin position="16"/>
        <end position="43"/>
    </location>
</feature>